<protein>
    <submittedName>
        <fullName evidence="1">Uncharacterized protein</fullName>
    </submittedName>
</protein>
<accession>A0A382S4U1</accession>
<reference evidence="1" key="1">
    <citation type="submission" date="2018-05" db="EMBL/GenBank/DDBJ databases">
        <authorList>
            <person name="Lanie J.A."/>
            <person name="Ng W.-L."/>
            <person name="Kazmierczak K.M."/>
            <person name="Andrzejewski T.M."/>
            <person name="Davidsen T.M."/>
            <person name="Wayne K.J."/>
            <person name="Tettelin H."/>
            <person name="Glass J.I."/>
            <person name="Rusch D."/>
            <person name="Podicherti R."/>
            <person name="Tsui H.-C.T."/>
            <person name="Winkler M.E."/>
        </authorList>
    </citation>
    <scope>NUCLEOTIDE SEQUENCE</scope>
</reference>
<dbReference type="AlphaFoldDB" id="A0A382S4U1"/>
<dbReference type="Gene3D" id="2.20.110.10">
    <property type="entry name" value="Histone H3 K4-specific methyltransferase SET7/9 N-terminal domain"/>
    <property type="match status" value="1"/>
</dbReference>
<organism evidence="1">
    <name type="scientific">marine metagenome</name>
    <dbReference type="NCBI Taxonomy" id="408172"/>
    <lineage>
        <taxon>unclassified sequences</taxon>
        <taxon>metagenomes</taxon>
        <taxon>ecological metagenomes</taxon>
    </lineage>
</organism>
<dbReference type="SUPFAM" id="SSF82185">
    <property type="entry name" value="Histone H3 K4-specific methyltransferase SET7/9 N-terminal domain"/>
    <property type="match status" value="1"/>
</dbReference>
<name>A0A382S4U1_9ZZZZ</name>
<proteinExistence type="predicted"/>
<evidence type="ECO:0000313" key="1">
    <source>
        <dbReference type="EMBL" id="SVD04505.1"/>
    </source>
</evidence>
<sequence>MFEGKLYKMEAKDPFSGIVFNTYPNGQREYTGEYKDGKPNGLLVYWYENGVKKREGELKNGVPAGRWTYYNSDGSIKEIKDH</sequence>
<gene>
    <name evidence="1" type="ORF">METZ01_LOCUS357359</name>
</gene>
<dbReference type="EMBL" id="UINC01126186">
    <property type="protein sequence ID" value="SVD04505.1"/>
    <property type="molecule type" value="Genomic_DNA"/>
</dbReference>